<dbReference type="InterPro" id="IPR009051">
    <property type="entry name" value="Helical_ferredxn"/>
</dbReference>
<dbReference type="Pfam" id="PF02754">
    <property type="entry name" value="CCG"/>
    <property type="match status" value="2"/>
</dbReference>
<dbReference type="GO" id="GO:0051539">
    <property type="term" value="F:4 iron, 4 sulfur cluster binding"/>
    <property type="evidence" value="ECO:0007669"/>
    <property type="project" value="UniProtKB-KW"/>
</dbReference>
<dbReference type="PANTHER" id="PTHR43255">
    <property type="entry name" value="IRON-SULFUR-BINDING OXIDOREDUCTASE FADF-RELATED-RELATED"/>
    <property type="match status" value="1"/>
</dbReference>
<dbReference type="GO" id="GO:0016491">
    <property type="term" value="F:oxidoreductase activity"/>
    <property type="evidence" value="ECO:0007669"/>
    <property type="project" value="UniProtKB-KW"/>
</dbReference>
<evidence type="ECO:0000256" key="5">
    <source>
        <dbReference type="ARBA" id="ARBA00023014"/>
    </source>
</evidence>
<dbReference type="GO" id="GO:0046872">
    <property type="term" value="F:metal ion binding"/>
    <property type="evidence" value="ECO:0007669"/>
    <property type="project" value="UniProtKB-KW"/>
</dbReference>
<feature type="domain" description="4Fe-4S ferredoxin-type" evidence="6">
    <location>
        <begin position="275"/>
        <end position="304"/>
    </location>
</feature>
<dbReference type="InterPro" id="IPR017900">
    <property type="entry name" value="4Fe4S_Fe_S_CS"/>
</dbReference>
<dbReference type="EMBL" id="DSJL01000007">
    <property type="protein sequence ID" value="HEF64707.1"/>
    <property type="molecule type" value="Genomic_DNA"/>
</dbReference>
<dbReference type="SUPFAM" id="SSF46548">
    <property type="entry name" value="alpha-helical ferredoxin"/>
    <property type="match status" value="1"/>
</dbReference>
<dbReference type="InterPro" id="IPR051460">
    <property type="entry name" value="HdrC_iron-sulfur_subunit"/>
</dbReference>
<dbReference type="Pfam" id="PF13237">
    <property type="entry name" value="Fer4_10"/>
    <property type="match status" value="1"/>
</dbReference>
<feature type="domain" description="4Fe-4S ferredoxin-type" evidence="6">
    <location>
        <begin position="333"/>
        <end position="365"/>
    </location>
</feature>
<gene>
    <name evidence="7" type="ORF">ENP47_03755</name>
</gene>
<proteinExistence type="predicted"/>
<evidence type="ECO:0000313" key="7">
    <source>
        <dbReference type="EMBL" id="HEF64707.1"/>
    </source>
</evidence>
<evidence type="ECO:0000256" key="2">
    <source>
        <dbReference type="ARBA" id="ARBA00022723"/>
    </source>
</evidence>
<organism evidence="7">
    <name type="scientific">Thermomicrobium roseum</name>
    <dbReference type="NCBI Taxonomy" id="500"/>
    <lineage>
        <taxon>Bacteria</taxon>
        <taxon>Pseudomonadati</taxon>
        <taxon>Thermomicrobiota</taxon>
        <taxon>Thermomicrobia</taxon>
        <taxon>Thermomicrobiales</taxon>
        <taxon>Thermomicrobiaceae</taxon>
        <taxon>Thermomicrobium</taxon>
    </lineage>
</organism>
<dbReference type="PROSITE" id="PS51379">
    <property type="entry name" value="4FE4S_FER_2"/>
    <property type="match status" value="2"/>
</dbReference>
<dbReference type="AlphaFoldDB" id="A0A7C2BDW9"/>
<keyword evidence="2" id="KW-0479">Metal-binding</keyword>
<accession>A0A7C2BDW9</accession>
<dbReference type="InterPro" id="IPR036197">
    <property type="entry name" value="NarG-like_sf"/>
</dbReference>
<keyword evidence="5" id="KW-0411">Iron-sulfur</keyword>
<evidence type="ECO:0000256" key="4">
    <source>
        <dbReference type="ARBA" id="ARBA00023004"/>
    </source>
</evidence>
<dbReference type="Gene3D" id="1.10.1060.10">
    <property type="entry name" value="Alpha-helical ferredoxin"/>
    <property type="match status" value="1"/>
</dbReference>
<dbReference type="InterPro" id="IPR017896">
    <property type="entry name" value="4Fe4S_Fe-S-bd"/>
</dbReference>
<name>A0A7C2BDW9_THERO</name>
<dbReference type="Gene3D" id="1.20.950.20">
    <property type="entry name" value="Transmembrane di-heme cytochromes, Chain C"/>
    <property type="match status" value="1"/>
</dbReference>
<keyword evidence="1" id="KW-0004">4Fe-4S</keyword>
<keyword evidence="3" id="KW-0560">Oxidoreductase</keyword>
<dbReference type="PROSITE" id="PS00198">
    <property type="entry name" value="4FE4S_FER_1"/>
    <property type="match status" value="2"/>
</dbReference>
<comment type="caution">
    <text evidence="7">The sequence shown here is derived from an EMBL/GenBank/DDBJ whole genome shotgun (WGS) entry which is preliminary data.</text>
</comment>
<reference evidence="7" key="1">
    <citation type="journal article" date="2020" name="mSystems">
        <title>Genome- and Community-Level Interaction Insights into Carbon Utilization and Element Cycling Functions of Hydrothermarchaeota in Hydrothermal Sediment.</title>
        <authorList>
            <person name="Zhou Z."/>
            <person name="Liu Y."/>
            <person name="Xu W."/>
            <person name="Pan J."/>
            <person name="Luo Z.H."/>
            <person name="Li M."/>
        </authorList>
    </citation>
    <scope>NUCLEOTIDE SEQUENCE [LARGE SCALE GENOMIC DNA]</scope>
    <source>
        <strain evidence="7">SpSt-222</strain>
    </source>
</reference>
<keyword evidence="4" id="KW-0408">Iron</keyword>
<evidence type="ECO:0000256" key="3">
    <source>
        <dbReference type="ARBA" id="ARBA00023002"/>
    </source>
</evidence>
<dbReference type="SUPFAM" id="SSF103501">
    <property type="entry name" value="Respiratory nitrate reductase 1 gamma chain"/>
    <property type="match status" value="1"/>
</dbReference>
<protein>
    <submittedName>
        <fullName evidence="7">(Fe-S)-binding protein</fullName>
    </submittedName>
</protein>
<evidence type="ECO:0000256" key="1">
    <source>
        <dbReference type="ARBA" id="ARBA00022485"/>
    </source>
</evidence>
<dbReference type="InterPro" id="IPR004017">
    <property type="entry name" value="Cys_rich_dom"/>
</dbReference>
<dbReference type="GO" id="GO:0005886">
    <property type="term" value="C:plasma membrane"/>
    <property type="evidence" value="ECO:0007669"/>
    <property type="project" value="TreeGrafter"/>
</dbReference>
<evidence type="ECO:0000259" key="6">
    <source>
        <dbReference type="PROSITE" id="PS51379"/>
    </source>
</evidence>
<dbReference type="PANTHER" id="PTHR43255:SF1">
    <property type="entry name" value="IRON-SULFUR-BINDING OXIDOREDUCTASE FADF-RELATED"/>
    <property type="match status" value="1"/>
</dbReference>
<sequence length="680" mass="75726">MLTTSERIAFVLIALASLLLTAHGVSRIVRAIARGQGRPNWGIFFRRVIPVSLDILLQRPIFRTRPFVSLLHAGVFFAFVFYGLVNIFDLAEGFIGFSTLHRGGIAALYNLIADLLSVAALAGMLGLLIRRFGLRPFRFNERVLLLPSVRFGISRDSAIVGGFILLHVGSRWIGQAVRVAESGRPDWSQPTASLVATLFHGWSEAALTMASHVTWWLALGLILAFLPYFPYSKHIHLFMAPLNLILREARPLGQLEPPTSSDGTLGAERLEQLRWYQLLDAYACIMCNRCQDVCPAHGTGRALSPAALEINKRYYLNRNLAAFAGGATSPPLLEIATSKEAVWSCTTCAACVRICPVGNRPMLDLIDIRRALVNRGDPLDPNLQSALESLARYGNSFGKPARQRARWAKELPFTIKDARKEPVEYLWFVGDFASFDPRMQENTKTVAQLFHAAGLDFGILYEDERNAGNDVRRVGEEGLFEMLVEQNLAALEKAQFRAIVTTDPHTYNALKNEYPAYGFRVPVYHYTEVLAELLERGALRVQQPLRAAVTYHDPCYLGRYNRITAAPRRIIRALGLELREMPRHGENTYCCGAGGGQIWMDSGGQERPSEQRIREAVALGDDLRYFVVSCPKDMAMYSDAVKTTGYEGRLTVIDVARLVASAVRIDGLEPESIPVESEAR</sequence>